<keyword evidence="9" id="KW-0503">Monooxygenase</keyword>
<evidence type="ECO:0000256" key="9">
    <source>
        <dbReference type="ARBA" id="ARBA00023033"/>
    </source>
</evidence>
<sequence>MGYIGIVGLYLATMKSFTAILAFSSTALAHWNYDRLIHKGAVVGNPYEYICQTTNSNSPVGADNGNSTEIYEVAAGDSIGFVINSAFTPDTAAEYDGSGDWTKIYSGTTSNISSAGLKWSTDAISSFVFDLPAELPAGEYLVRAEGLALHSAGSAGGAQWYIACAQVKVTGSGSGTLSPSVKIPGVYKGTKPGILIGLYYPVPTNYSAPGPALWPAGTSEVHSVKSI</sequence>
<evidence type="ECO:0000256" key="15">
    <source>
        <dbReference type="ARBA" id="ARBA00047174"/>
    </source>
</evidence>
<evidence type="ECO:0000256" key="4">
    <source>
        <dbReference type="ARBA" id="ARBA00022723"/>
    </source>
</evidence>
<feature type="transmembrane region" description="Helical" evidence="16">
    <location>
        <begin position="6"/>
        <end position="29"/>
    </location>
</feature>
<comment type="cofactor">
    <cofactor evidence="1">
        <name>Cu(2+)</name>
        <dbReference type="ChEBI" id="CHEBI:29036"/>
    </cofactor>
</comment>
<comment type="catalytic activity">
    <reaction evidence="14">
        <text>[(1-&gt;4)-beta-D-glucosyl]n+m + reduced acceptor + O2 = 4-dehydro-beta-D-glucosyl-[(1-&gt;4)-beta-D-glucosyl]n-1 + [(1-&gt;4)-beta-D-glucosyl]m + acceptor + H2O.</text>
        <dbReference type="EC" id="1.14.99.56"/>
    </reaction>
</comment>
<name>A0A6A5TBE7_9PLEO</name>
<dbReference type="Gene3D" id="2.70.50.70">
    <property type="match status" value="1"/>
</dbReference>
<dbReference type="EMBL" id="ML977043">
    <property type="protein sequence ID" value="KAF1949012.1"/>
    <property type="molecule type" value="Genomic_DNA"/>
</dbReference>
<dbReference type="GO" id="GO:0004497">
    <property type="term" value="F:monooxygenase activity"/>
    <property type="evidence" value="ECO:0007669"/>
    <property type="project" value="UniProtKB-KW"/>
</dbReference>
<dbReference type="OrthoDB" id="6038816at2759"/>
<comment type="similarity">
    <text evidence="13">Belongs to the polysaccharide monooxygenase AA9 family.</text>
</comment>
<gene>
    <name evidence="18" type="ORF">CC80DRAFT_581957</name>
</gene>
<comment type="subcellular location">
    <subcellularLocation>
        <location evidence="2">Secreted</location>
    </subcellularLocation>
</comment>
<dbReference type="GO" id="GO:0030245">
    <property type="term" value="P:cellulose catabolic process"/>
    <property type="evidence" value="ECO:0007669"/>
    <property type="project" value="UniProtKB-KW"/>
</dbReference>
<evidence type="ECO:0000256" key="16">
    <source>
        <dbReference type="SAM" id="Phobius"/>
    </source>
</evidence>
<evidence type="ECO:0000256" key="14">
    <source>
        <dbReference type="ARBA" id="ARBA00045077"/>
    </source>
</evidence>
<keyword evidence="5" id="KW-0732">Signal</keyword>
<keyword evidence="7" id="KW-0560">Oxidoreductase</keyword>
<evidence type="ECO:0000256" key="10">
    <source>
        <dbReference type="ARBA" id="ARBA00023157"/>
    </source>
</evidence>
<evidence type="ECO:0000256" key="13">
    <source>
        <dbReference type="ARBA" id="ARBA00044502"/>
    </source>
</evidence>
<dbReference type="Proteomes" id="UP000800035">
    <property type="component" value="Unassembled WGS sequence"/>
</dbReference>
<keyword evidence="8" id="KW-0186">Copper</keyword>
<dbReference type="GO" id="GO:0005576">
    <property type="term" value="C:extracellular region"/>
    <property type="evidence" value="ECO:0007669"/>
    <property type="project" value="UniProtKB-SubCell"/>
</dbReference>
<dbReference type="EC" id="1.14.99.56" evidence="15"/>
<keyword evidence="4" id="KW-0479">Metal-binding</keyword>
<evidence type="ECO:0000259" key="17">
    <source>
        <dbReference type="Pfam" id="PF03443"/>
    </source>
</evidence>
<evidence type="ECO:0000313" key="18">
    <source>
        <dbReference type="EMBL" id="KAF1949012.1"/>
    </source>
</evidence>
<dbReference type="PANTHER" id="PTHR33353:SF10">
    <property type="entry name" value="ENDO-BETA-1,4-GLUCANASE D"/>
    <property type="match status" value="1"/>
</dbReference>
<evidence type="ECO:0000256" key="7">
    <source>
        <dbReference type="ARBA" id="ARBA00023002"/>
    </source>
</evidence>
<keyword evidence="12" id="KW-0624">Polysaccharide degradation</keyword>
<organism evidence="18 19">
    <name type="scientific">Byssothecium circinans</name>
    <dbReference type="NCBI Taxonomy" id="147558"/>
    <lineage>
        <taxon>Eukaryota</taxon>
        <taxon>Fungi</taxon>
        <taxon>Dikarya</taxon>
        <taxon>Ascomycota</taxon>
        <taxon>Pezizomycotina</taxon>
        <taxon>Dothideomycetes</taxon>
        <taxon>Pleosporomycetidae</taxon>
        <taxon>Pleosporales</taxon>
        <taxon>Massarineae</taxon>
        <taxon>Massarinaceae</taxon>
        <taxon>Byssothecium</taxon>
    </lineage>
</organism>
<feature type="domain" description="Auxiliary Activity family 9 catalytic" evidence="17">
    <location>
        <begin position="72"/>
        <end position="206"/>
    </location>
</feature>
<accession>A0A6A5TBE7</accession>
<evidence type="ECO:0000256" key="6">
    <source>
        <dbReference type="ARBA" id="ARBA00023001"/>
    </source>
</evidence>
<evidence type="ECO:0000256" key="5">
    <source>
        <dbReference type="ARBA" id="ARBA00022729"/>
    </source>
</evidence>
<keyword evidence="10" id="KW-1015">Disulfide bond</keyword>
<evidence type="ECO:0000256" key="11">
    <source>
        <dbReference type="ARBA" id="ARBA00023277"/>
    </source>
</evidence>
<reference evidence="18" key="1">
    <citation type="journal article" date="2020" name="Stud. Mycol.">
        <title>101 Dothideomycetes genomes: a test case for predicting lifestyles and emergence of pathogens.</title>
        <authorList>
            <person name="Haridas S."/>
            <person name="Albert R."/>
            <person name="Binder M."/>
            <person name="Bloem J."/>
            <person name="Labutti K."/>
            <person name="Salamov A."/>
            <person name="Andreopoulos B."/>
            <person name="Baker S."/>
            <person name="Barry K."/>
            <person name="Bills G."/>
            <person name="Bluhm B."/>
            <person name="Cannon C."/>
            <person name="Castanera R."/>
            <person name="Culley D."/>
            <person name="Daum C."/>
            <person name="Ezra D."/>
            <person name="Gonzalez J."/>
            <person name="Henrissat B."/>
            <person name="Kuo A."/>
            <person name="Liang C."/>
            <person name="Lipzen A."/>
            <person name="Lutzoni F."/>
            <person name="Magnuson J."/>
            <person name="Mondo S."/>
            <person name="Nolan M."/>
            <person name="Ohm R."/>
            <person name="Pangilinan J."/>
            <person name="Park H.-J."/>
            <person name="Ramirez L."/>
            <person name="Alfaro M."/>
            <person name="Sun H."/>
            <person name="Tritt A."/>
            <person name="Yoshinaga Y."/>
            <person name="Zwiers L.-H."/>
            <person name="Turgeon B."/>
            <person name="Goodwin S."/>
            <person name="Spatafora J."/>
            <person name="Crous P."/>
            <person name="Grigoriev I."/>
        </authorList>
    </citation>
    <scope>NUCLEOTIDE SEQUENCE</scope>
    <source>
        <strain evidence="18">CBS 675.92</strain>
    </source>
</reference>
<evidence type="ECO:0000256" key="8">
    <source>
        <dbReference type="ARBA" id="ARBA00023008"/>
    </source>
</evidence>
<keyword evidence="16" id="KW-1133">Transmembrane helix</keyword>
<dbReference type="CDD" id="cd21175">
    <property type="entry name" value="LPMO_AA9"/>
    <property type="match status" value="1"/>
</dbReference>
<keyword evidence="11" id="KW-0119">Carbohydrate metabolism</keyword>
<dbReference type="Pfam" id="PF03443">
    <property type="entry name" value="AA9"/>
    <property type="match status" value="1"/>
</dbReference>
<dbReference type="InterPro" id="IPR049892">
    <property type="entry name" value="AA9"/>
</dbReference>
<keyword evidence="3" id="KW-0964">Secreted</keyword>
<evidence type="ECO:0000313" key="19">
    <source>
        <dbReference type="Proteomes" id="UP000800035"/>
    </source>
</evidence>
<keyword evidence="19" id="KW-1185">Reference proteome</keyword>
<evidence type="ECO:0000256" key="1">
    <source>
        <dbReference type="ARBA" id="ARBA00001973"/>
    </source>
</evidence>
<dbReference type="GO" id="GO:0046872">
    <property type="term" value="F:metal ion binding"/>
    <property type="evidence" value="ECO:0007669"/>
    <property type="project" value="UniProtKB-KW"/>
</dbReference>
<dbReference type="InterPro" id="IPR005103">
    <property type="entry name" value="AA9_LPMO"/>
</dbReference>
<keyword evidence="6" id="KW-0136">Cellulose degradation</keyword>
<proteinExistence type="inferred from homology"/>
<protein>
    <recommendedName>
        <fullName evidence="15">lytic cellulose monooxygenase (C4-dehydrogenating)</fullName>
        <ecNumber evidence="15">1.14.99.56</ecNumber>
    </recommendedName>
</protein>
<evidence type="ECO:0000256" key="12">
    <source>
        <dbReference type="ARBA" id="ARBA00023326"/>
    </source>
</evidence>
<keyword evidence="16" id="KW-0472">Membrane</keyword>
<evidence type="ECO:0000256" key="2">
    <source>
        <dbReference type="ARBA" id="ARBA00004613"/>
    </source>
</evidence>
<dbReference type="PANTHER" id="PTHR33353">
    <property type="entry name" value="PUTATIVE (AFU_ORTHOLOGUE AFUA_1G12560)-RELATED"/>
    <property type="match status" value="1"/>
</dbReference>
<keyword evidence="16" id="KW-0812">Transmembrane</keyword>
<dbReference type="AlphaFoldDB" id="A0A6A5TBE7"/>
<evidence type="ECO:0000256" key="3">
    <source>
        <dbReference type="ARBA" id="ARBA00022525"/>
    </source>
</evidence>